<reference evidence="1 2" key="1">
    <citation type="submission" date="2016-06" db="EMBL/GenBank/DDBJ databases">
        <authorList>
            <person name="Kjaerup R.B."/>
            <person name="Dalgaard T.S."/>
            <person name="Juul-Madsen H.R."/>
        </authorList>
    </citation>
    <scope>NUCLEOTIDE SEQUENCE [LARGE SCALE GENOMIC DNA]</scope>
    <source>
        <strain evidence="1 2">DSM 43904</strain>
    </source>
</reference>
<protein>
    <submittedName>
        <fullName evidence="1">Uncharacterized protein</fullName>
    </submittedName>
</protein>
<dbReference type="Proteomes" id="UP000198217">
    <property type="component" value="Chromosome I"/>
</dbReference>
<evidence type="ECO:0000313" key="1">
    <source>
        <dbReference type="EMBL" id="SCG67610.1"/>
    </source>
</evidence>
<name>A0A1C5JAK9_9ACTN</name>
<organism evidence="1 2">
    <name type="scientific">Micromonospora echinaurantiaca</name>
    <dbReference type="NCBI Taxonomy" id="47857"/>
    <lineage>
        <taxon>Bacteria</taxon>
        <taxon>Bacillati</taxon>
        <taxon>Actinomycetota</taxon>
        <taxon>Actinomycetes</taxon>
        <taxon>Micromonosporales</taxon>
        <taxon>Micromonosporaceae</taxon>
        <taxon>Micromonospora</taxon>
    </lineage>
</organism>
<dbReference type="RefSeq" id="WP_088995354.1">
    <property type="nucleotide sequence ID" value="NZ_LT607750.1"/>
</dbReference>
<gene>
    <name evidence="1" type="ORF">GA0070609_4262</name>
</gene>
<keyword evidence="2" id="KW-1185">Reference proteome</keyword>
<dbReference type="EMBL" id="LT607750">
    <property type="protein sequence ID" value="SCG67610.1"/>
    <property type="molecule type" value="Genomic_DNA"/>
</dbReference>
<sequence>MIAAVVRIAPLGGDRQYPELELSGLLSRRARSDERINHIRIRAGPSGFDILAFVATDEPSLAYAILRRTVQRCLADDPQLDLWRIV</sequence>
<evidence type="ECO:0000313" key="2">
    <source>
        <dbReference type="Proteomes" id="UP000198217"/>
    </source>
</evidence>
<dbReference type="AlphaFoldDB" id="A0A1C5JAK9"/>
<accession>A0A1C5JAK9</accession>
<proteinExistence type="predicted"/>